<evidence type="ECO:0000256" key="5">
    <source>
        <dbReference type="ARBA" id="ARBA00023002"/>
    </source>
</evidence>
<dbReference type="PRINTS" id="PR00368">
    <property type="entry name" value="FADPNR"/>
</dbReference>
<organism evidence="7">
    <name type="scientific">uncultured Rubrobacteraceae bacterium</name>
    <dbReference type="NCBI Taxonomy" id="349277"/>
    <lineage>
        <taxon>Bacteria</taxon>
        <taxon>Bacillati</taxon>
        <taxon>Actinomycetota</taxon>
        <taxon>Rubrobacteria</taxon>
        <taxon>Rubrobacterales</taxon>
        <taxon>Rubrobacteraceae</taxon>
        <taxon>environmental samples</taxon>
    </lineage>
</organism>
<evidence type="ECO:0000256" key="2">
    <source>
        <dbReference type="ARBA" id="ARBA00005272"/>
    </source>
</evidence>
<proteinExistence type="inferred from homology"/>
<keyword evidence="4" id="KW-0274">FAD</keyword>
<dbReference type="PANTHER" id="PTHR42913:SF3">
    <property type="entry name" value="64 KDA MITOCHONDRIAL NADH DEHYDROGENASE (EUROFUNG)"/>
    <property type="match status" value="1"/>
</dbReference>
<dbReference type="PANTHER" id="PTHR42913">
    <property type="entry name" value="APOPTOSIS-INDUCING FACTOR 1"/>
    <property type="match status" value="1"/>
</dbReference>
<comment type="cofactor">
    <cofactor evidence="1">
        <name>FAD</name>
        <dbReference type="ChEBI" id="CHEBI:57692"/>
    </cofactor>
</comment>
<dbReference type="InterPro" id="IPR036188">
    <property type="entry name" value="FAD/NAD-bd_sf"/>
</dbReference>
<dbReference type="AlphaFoldDB" id="A0A6J4RGD0"/>
<dbReference type="EMBL" id="CADCVF010000069">
    <property type="protein sequence ID" value="CAA9465128.1"/>
    <property type="molecule type" value="Genomic_DNA"/>
</dbReference>
<evidence type="ECO:0000256" key="4">
    <source>
        <dbReference type="ARBA" id="ARBA00022827"/>
    </source>
</evidence>
<dbReference type="GO" id="GO:0003955">
    <property type="term" value="F:NAD(P)H dehydrogenase (quinone) activity"/>
    <property type="evidence" value="ECO:0007669"/>
    <property type="project" value="TreeGrafter"/>
</dbReference>
<sequence length="423" mass="45856">MRMARSVSVRRGARVVVLGAGFAGASVLRHLPPVLRKPGETLLIDRRKEYTFVPLIHEVAVGRVHPKSVSSPIAPLCAGGCEFLRSEVSGIDLAQKTLETPEGPVGYEYLILSPGSVEAEPGPRLQDYFQPFWTVDDALRLRGTLSDAWHRATSPGPPPPPGTLTVAIVGGGATGVEVAAEVAALFDYLGKRSHRRPSEEPRVVLIEGTHRLMDWLDPFFDKVARKTLSGLGVEVRLNSPVEKASAEGVLAGQDWLKAATRVWTAGVVAPPLVLALPGEHDAAGRAHVSEHLTLHDHPEVYVLGDAGVYTDPRLGPLPPTASVAVQQGPWVARDLKRRLRGARSKRGRPPFRFFDRGYVVSLGPESAVADAVGLRLRGPAAQALYRSVLLYYMKSRRDRILTGADWAMERTLGRLGFGHQPVS</sequence>
<gene>
    <name evidence="7" type="ORF">AVDCRST_MAG58-3364</name>
</gene>
<keyword evidence="5 7" id="KW-0560">Oxidoreductase</keyword>
<dbReference type="InterPro" id="IPR051169">
    <property type="entry name" value="NADH-Q_oxidoreductase"/>
</dbReference>
<evidence type="ECO:0000313" key="7">
    <source>
        <dbReference type="EMBL" id="CAA9465128.1"/>
    </source>
</evidence>
<evidence type="ECO:0000256" key="3">
    <source>
        <dbReference type="ARBA" id="ARBA00022630"/>
    </source>
</evidence>
<protein>
    <submittedName>
        <fullName evidence="7">NADH dehydrogenase</fullName>
        <ecNumber evidence="7">1.6.99.3</ecNumber>
    </submittedName>
</protein>
<dbReference type="EC" id="1.6.99.3" evidence="7"/>
<evidence type="ECO:0000259" key="6">
    <source>
        <dbReference type="Pfam" id="PF07992"/>
    </source>
</evidence>
<evidence type="ECO:0000256" key="1">
    <source>
        <dbReference type="ARBA" id="ARBA00001974"/>
    </source>
</evidence>
<keyword evidence="3" id="KW-0285">Flavoprotein</keyword>
<dbReference type="GO" id="GO:0019646">
    <property type="term" value="P:aerobic electron transport chain"/>
    <property type="evidence" value="ECO:0007669"/>
    <property type="project" value="TreeGrafter"/>
</dbReference>
<dbReference type="SUPFAM" id="SSF51905">
    <property type="entry name" value="FAD/NAD(P)-binding domain"/>
    <property type="match status" value="2"/>
</dbReference>
<feature type="domain" description="FAD/NAD(P)-binding" evidence="6">
    <location>
        <begin position="14"/>
        <end position="328"/>
    </location>
</feature>
<name>A0A6J4RGD0_9ACTN</name>
<dbReference type="Pfam" id="PF07992">
    <property type="entry name" value="Pyr_redox_2"/>
    <property type="match status" value="1"/>
</dbReference>
<comment type="similarity">
    <text evidence="2">Belongs to the NADH dehydrogenase family.</text>
</comment>
<reference evidence="7" key="1">
    <citation type="submission" date="2020-02" db="EMBL/GenBank/DDBJ databases">
        <authorList>
            <person name="Meier V. D."/>
        </authorList>
    </citation>
    <scope>NUCLEOTIDE SEQUENCE</scope>
    <source>
        <strain evidence="7">AVDCRST_MAG58</strain>
    </source>
</reference>
<dbReference type="InterPro" id="IPR023753">
    <property type="entry name" value="FAD/NAD-binding_dom"/>
</dbReference>
<dbReference type="Gene3D" id="3.50.50.100">
    <property type="match status" value="1"/>
</dbReference>
<accession>A0A6J4RGD0</accession>